<dbReference type="OrthoDB" id="3521172at2759"/>
<evidence type="ECO:0000313" key="3">
    <source>
        <dbReference type="EMBL" id="PMD54390.1"/>
    </source>
</evidence>
<dbReference type="PANTHER" id="PTHR38788:SF3">
    <property type="entry name" value="CLR5 DOMAIN-CONTAINING PROTEIN"/>
    <property type="match status" value="1"/>
</dbReference>
<dbReference type="Gene3D" id="1.25.40.10">
    <property type="entry name" value="Tetratricopeptide repeat domain"/>
    <property type="match status" value="2"/>
</dbReference>
<proteinExistence type="predicted"/>
<dbReference type="STRING" id="1095630.A0A2J6SUE8"/>
<sequence>MENARLQNDVPAALHLSDTLDRKSSKPQGIAKKNWNDLKPTVRELYLDQGQTLRQLSKYLEEHHGFRPTKKQLLYRISQWGFEKNVKKNERRAIIEHLGPELGKVEIEAQTLRGRTLDAAKLNRWMRLEKVTSEESLVENNEIAYDPASHVPFELNFRPANQDSEKPVPTTQTPNYEKQSELDLQVQESPSVSVFRYNDNSFDWNAVDVIGSPGLTELIGALTIEECDITLLNLASDNLGTDDISGSDLMDLCGRCDSAQEENIISRRQSWSTRLSNSTKNFQTLGDFDKSSHFNLQFELYPFPTSSRQPFVVRRQWFFPSRSLKSKLSELECKIKLQKLKHMQDTEIIHLMEAMGARAEELYYQDSYDTAETWFRGVVRAKKLVNWYKPHQTLWACLQVAQCLRCQSRYKEAHQLQQGLHGTIERVFSANHDVSVRSRELNAELLGRLGFPVEEEAIRRQVLQIRLISLGMRHPETIFALEGLGASLELVERHGEAQQLLEASLHFRLETAKDSGDFCKNQFNTLWGVAQLAGSLREDRRHDESENVLEFAHNLLADATRLRCWAAFVYHYQRACTYRHQKRFESSEKILRGLLKYHPNYMTPSMNRRLVCELADILDETGRHRGAVCWRKKEYLLQAQMYGLTHHYTMNCCEEVGFRYANQSRYNEGKLFFKKVIEMLESSSEEPNSRTSCIRKINAWMEQLEEMRAKDKREAIDNDDDDDYEDESDILDPLDY</sequence>
<dbReference type="InParanoid" id="A0A2J6SUE8"/>
<evidence type="ECO:0000313" key="4">
    <source>
        <dbReference type="Proteomes" id="UP000235371"/>
    </source>
</evidence>
<evidence type="ECO:0000259" key="2">
    <source>
        <dbReference type="Pfam" id="PF14420"/>
    </source>
</evidence>
<name>A0A2J6SUE8_9HELO</name>
<reference evidence="3 4" key="1">
    <citation type="submission" date="2016-04" db="EMBL/GenBank/DDBJ databases">
        <title>A degradative enzymes factory behind the ericoid mycorrhizal symbiosis.</title>
        <authorList>
            <consortium name="DOE Joint Genome Institute"/>
            <person name="Martino E."/>
            <person name="Morin E."/>
            <person name="Grelet G."/>
            <person name="Kuo A."/>
            <person name="Kohler A."/>
            <person name="Daghino S."/>
            <person name="Barry K."/>
            <person name="Choi C."/>
            <person name="Cichocki N."/>
            <person name="Clum A."/>
            <person name="Copeland A."/>
            <person name="Hainaut M."/>
            <person name="Haridas S."/>
            <person name="Labutti K."/>
            <person name="Lindquist E."/>
            <person name="Lipzen A."/>
            <person name="Khouja H.-R."/>
            <person name="Murat C."/>
            <person name="Ohm R."/>
            <person name="Olson A."/>
            <person name="Spatafora J."/>
            <person name="Veneault-Fourrey C."/>
            <person name="Henrissat B."/>
            <person name="Grigoriev I."/>
            <person name="Martin F."/>
            <person name="Perotto S."/>
        </authorList>
    </citation>
    <scope>NUCLEOTIDE SEQUENCE [LARGE SCALE GENOMIC DNA]</scope>
    <source>
        <strain evidence="3 4">E</strain>
    </source>
</reference>
<dbReference type="InterPro" id="IPR011990">
    <property type="entry name" value="TPR-like_helical_dom_sf"/>
</dbReference>
<feature type="region of interest" description="Disordered" evidence="1">
    <location>
        <begin position="159"/>
        <end position="183"/>
    </location>
</feature>
<dbReference type="Proteomes" id="UP000235371">
    <property type="component" value="Unassembled WGS sequence"/>
</dbReference>
<dbReference type="EMBL" id="KZ613865">
    <property type="protein sequence ID" value="PMD54390.1"/>
    <property type="molecule type" value="Genomic_DNA"/>
</dbReference>
<dbReference type="GeneID" id="36595375"/>
<dbReference type="InterPro" id="IPR025676">
    <property type="entry name" value="Clr5_dom"/>
</dbReference>
<evidence type="ECO:0000256" key="1">
    <source>
        <dbReference type="SAM" id="MobiDB-lite"/>
    </source>
</evidence>
<protein>
    <recommendedName>
        <fullName evidence="2">Clr5 domain-containing protein</fullName>
    </recommendedName>
</protein>
<organism evidence="3 4">
    <name type="scientific">Hyaloscypha bicolor E</name>
    <dbReference type="NCBI Taxonomy" id="1095630"/>
    <lineage>
        <taxon>Eukaryota</taxon>
        <taxon>Fungi</taxon>
        <taxon>Dikarya</taxon>
        <taxon>Ascomycota</taxon>
        <taxon>Pezizomycotina</taxon>
        <taxon>Leotiomycetes</taxon>
        <taxon>Helotiales</taxon>
        <taxon>Hyaloscyphaceae</taxon>
        <taxon>Hyaloscypha</taxon>
        <taxon>Hyaloscypha bicolor</taxon>
    </lineage>
</organism>
<dbReference type="Pfam" id="PF14420">
    <property type="entry name" value="Clr5"/>
    <property type="match status" value="1"/>
</dbReference>
<keyword evidence="4" id="KW-1185">Reference proteome</keyword>
<feature type="compositionally biased region" description="Acidic residues" evidence="1">
    <location>
        <begin position="717"/>
        <end position="736"/>
    </location>
</feature>
<feature type="domain" description="Clr5" evidence="2">
    <location>
        <begin position="32"/>
        <end position="84"/>
    </location>
</feature>
<feature type="region of interest" description="Disordered" evidence="1">
    <location>
        <begin position="711"/>
        <end position="736"/>
    </location>
</feature>
<dbReference type="AlphaFoldDB" id="A0A2J6SUE8"/>
<gene>
    <name evidence="3" type="ORF">K444DRAFT_667470</name>
</gene>
<dbReference type="PANTHER" id="PTHR38788">
    <property type="entry name" value="CLR5 DOMAIN-CONTAINING PROTEIN"/>
    <property type="match status" value="1"/>
</dbReference>
<dbReference type="RefSeq" id="XP_024731294.1">
    <property type="nucleotide sequence ID" value="XM_024887299.1"/>
</dbReference>
<accession>A0A2J6SUE8</accession>
<dbReference type="SUPFAM" id="SSF48452">
    <property type="entry name" value="TPR-like"/>
    <property type="match status" value="2"/>
</dbReference>